<keyword evidence="3 7" id="KW-1133">Transmembrane helix</keyword>
<feature type="transmembrane region" description="Helical" evidence="7">
    <location>
        <begin position="194"/>
        <end position="219"/>
    </location>
</feature>
<feature type="compositionally biased region" description="Polar residues" evidence="6">
    <location>
        <begin position="129"/>
        <end position="142"/>
    </location>
</feature>
<evidence type="ECO:0000256" key="5">
    <source>
        <dbReference type="ARBA" id="ARBA00023180"/>
    </source>
</evidence>
<feature type="transmembrane region" description="Helical" evidence="7">
    <location>
        <begin position="373"/>
        <end position="393"/>
    </location>
</feature>
<feature type="domain" description="GPR180-like N-terminal" evidence="9">
    <location>
        <begin position="5"/>
        <end position="64"/>
    </location>
</feature>
<dbReference type="Pfam" id="PF10192">
    <property type="entry name" value="GPR180-TMEM145_TM"/>
    <property type="match status" value="1"/>
</dbReference>
<sequence length="615" mass="69846">MGDPNLLLYYDTKDQWPSVYKTQKTCLEKEEVIHIEQNQIINLTATLPNYKTLAGCYYMNEKPLEKNKKTNEKNTKPTGKTYSVTLPTLPPKNHRKKTNTAKVITTTETLFTTEGTTEESDIFSPSFDEFTSPSRSHSWPTEETSEFYTEDPNSQYEIFNHTATMKGIHVKYKILMTNGPPGDYWHEHLSADEFYILPILTAFSIGYTILLLGIIVCAIELKSRQLLHTTYRIFFFSVVLQLFGIMIQTIAYLKYAMTGLDTIKVKRTGSIFMGASETSFLLLLLLLAKGYTITRGRLPVACSIKLTIFMCTYVVTYIAIFIYESVVFDPGEVLYLFESPAGYALIILRIIAWCMFVYSTVFTLKHYPEKGNFYYPFNICGTLWFVAGPAFILSGNTYIDKWVRESIVCGVLLLVAFGGHLSFLILTMPSVANKNFPYHVRTTQIGVMEVNNHNGSSAIESFVHHPYEPTTTITEQTVIVPLTRRTEEIFEGMYNQRTYSGLKRAQENQEVVLQGENMMENVLNWSLAKNLKEVEYPQFVSSKRESIASTNSRLSDGVTSSASRRPSEANQNGVPRGYSDYIQDVPVELFTISRMVLSTNNSIAKQNTDEESGKI</sequence>
<feature type="transmembrane region" description="Helical" evidence="7">
    <location>
        <begin position="405"/>
        <end position="426"/>
    </location>
</feature>
<feature type="compositionally biased region" description="Polar residues" evidence="6">
    <location>
        <begin position="547"/>
        <end position="573"/>
    </location>
</feature>
<dbReference type="AlphaFoldDB" id="A0ABD2MXP8"/>
<dbReference type="Pfam" id="PF21892">
    <property type="entry name" value="TMEM145_N"/>
    <property type="match status" value="1"/>
</dbReference>
<evidence type="ECO:0008006" key="12">
    <source>
        <dbReference type="Google" id="ProtNLM"/>
    </source>
</evidence>
<dbReference type="InterPro" id="IPR019336">
    <property type="entry name" value="GPR180/TMEM145_TM"/>
</dbReference>
<feature type="transmembrane region" description="Helical" evidence="7">
    <location>
        <begin position="271"/>
        <end position="288"/>
    </location>
</feature>
<evidence type="ECO:0000256" key="2">
    <source>
        <dbReference type="ARBA" id="ARBA00022692"/>
    </source>
</evidence>
<gene>
    <name evidence="10" type="ORF">HHI36_021754</name>
</gene>
<organism evidence="10 11">
    <name type="scientific">Cryptolaemus montrouzieri</name>
    <dbReference type="NCBI Taxonomy" id="559131"/>
    <lineage>
        <taxon>Eukaryota</taxon>
        <taxon>Metazoa</taxon>
        <taxon>Ecdysozoa</taxon>
        <taxon>Arthropoda</taxon>
        <taxon>Hexapoda</taxon>
        <taxon>Insecta</taxon>
        <taxon>Pterygota</taxon>
        <taxon>Neoptera</taxon>
        <taxon>Endopterygota</taxon>
        <taxon>Coleoptera</taxon>
        <taxon>Polyphaga</taxon>
        <taxon>Cucujiformia</taxon>
        <taxon>Coccinelloidea</taxon>
        <taxon>Coccinellidae</taxon>
        <taxon>Scymninae</taxon>
        <taxon>Scymnini</taxon>
        <taxon>Cryptolaemus</taxon>
    </lineage>
</organism>
<dbReference type="EMBL" id="JABFTP020000042">
    <property type="protein sequence ID" value="KAL3271263.1"/>
    <property type="molecule type" value="Genomic_DNA"/>
</dbReference>
<keyword evidence="5" id="KW-0325">Glycoprotein</keyword>
<evidence type="ECO:0000313" key="11">
    <source>
        <dbReference type="Proteomes" id="UP001516400"/>
    </source>
</evidence>
<evidence type="ECO:0000313" key="10">
    <source>
        <dbReference type="EMBL" id="KAL3271263.1"/>
    </source>
</evidence>
<name>A0ABD2MXP8_9CUCU</name>
<dbReference type="PANTHER" id="PTHR23252:SF24">
    <property type="entry name" value="TRANSMEMBRANE PROTEIN 145"/>
    <property type="match status" value="1"/>
</dbReference>
<reference evidence="10 11" key="1">
    <citation type="journal article" date="2021" name="BMC Biol.">
        <title>Horizontally acquired antibacterial genes associated with adaptive radiation of ladybird beetles.</title>
        <authorList>
            <person name="Li H.S."/>
            <person name="Tang X.F."/>
            <person name="Huang Y.H."/>
            <person name="Xu Z.Y."/>
            <person name="Chen M.L."/>
            <person name="Du X.Y."/>
            <person name="Qiu B.Y."/>
            <person name="Chen P.T."/>
            <person name="Zhang W."/>
            <person name="Slipinski A."/>
            <person name="Escalona H.E."/>
            <person name="Waterhouse R.M."/>
            <person name="Zwick A."/>
            <person name="Pang H."/>
        </authorList>
    </citation>
    <scope>NUCLEOTIDE SEQUENCE [LARGE SCALE GENOMIC DNA]</scope>
    <source>
        <strain evidence="10">SYSU2018</strain>
    </source>
</reference>
<feature type="transmembrane region" description="Helical" evidence="7">
    <location>
        <begin position="300"/>
        <end position="323"/>
    </location>
</feature>
<feature type="region of interest" description="Disordered" evidence="6">
    <location>
        <begin position="120"/>
        <end position="143"/>
    </location>
</feature>
<evidence type="ECO:0000259" key="9">
    <source>
        <dbReference type="Pfam" id="PF21892"/>
    </source>
</evidence>
<dbReference type="InterPro" id="IPR047831">
    <property type="entry name" value="GPR180/TMEM145"/>
</dbReference>
<protein>
    <recommendedName>
        <fullName evidence="12">Intimal thickness related receptor IRP domain-containing protein</fullName>
    </recommendedName>
</protein>
<evidence type="ECO:0000259" key="8">
    <source>
        <dbReference type="Pfam" id="PF10192"/>
    </source>
</evidence>
<keyword evidence="4 7" id="KW-0472">Membrane</keyword>
<feature type="transmembrane region" description="Helical" evidence="7">
    <location>
        <begin position="343"/>
        <end position="361"/>
    </location>
</feature>
<feature type="region of interest" description="Disordered" evidence="6">
    <location>
        <begin position="67"/>
        <end position="95"/>
    </location>
</feature>
<keyword evidence="11" id="KW-1185">Reference proteome</keyword>
<evidence type="ECO:0000256" key="1">
    <source>
        <dbReference type="ARBA" id="ARBA00004141"/>
    </source>
</evidence>
<evidence type="ECO:0000256" key="4">
    <source>
        <dbReference type="ARBA" id="ARBA00023136"/>
    </source>
</evidence>
<comment type="caution">
    <text evidence="10">The sequence shown here is derived from an EMBL/GenBank/DDBJ whole genome shotgun (WGS) entry which is preliminary data.</text>
</comment>
<comment type="subcellular location">
    <subcellularLocation>
        <location evidence="1">Membrane</location>
        <topology evidence="1">Multi-pass membrane protein</topology>
    </subcellularLocation>
</comment>
<dbReference type="GO" id="GO:0016020">
    <property type="term" value="C:membrane"/>
    <property type="evidence" value="ECO:0007669"/>
    <property type="project" value="UniProtKB-SubCell"/>
</dbReference>
<evidence type="ECO:0000256" key="6">
    <source>
        <dbReference type="SAM" id="MobiDB-lite"/>
    </source>
</evidence>
<proteinExistence type="predicted"/>
<feature type="transmembrane region" description="Helical" evidence="7">
    <location>
        <begin position="231"/>
        <end position="251"/>
    </location>
</feature>
<feature type="domain" description="GPR180/TMEM145 transmembrane" evidence="8">
    <location>
        <begin position="207"/>
        <end position="420"/>
    </location>
</feature>
<feature type="region of interest" description="Disordered" evidence="6">
    <location>
        <begin position="545"/>
        <end position="578"/>
    </location>
</feature>
<evidence type="ECO:0000256" key="7">
    <source>
        <dbReference type="SAM" id="Phobius"/>
    </source>
</evidence>
<dbReference type="PANTHER" id="PTHR23252">
    <property type="entry name" value="INTIMAL THICKNESS RECEPTOR-RELATED"/>
    <property type="match status" value="1"/>
</dbReference>
<accession>A0ABD2MXP8</accession>
<dbReference type="Proteomes" id="UP001516400">
    <property type="component" value="Unassembled WGS sequence"/>
</dbReference>
<evidence type="ECO:0000256" key="3">
    <source>
        <dbReference type="ARBA" id="ARBA00022989"/>
    </source>
</evidence>
<keyword evidence="2 7" id="KW-0812">Transmembrane</keyword>
<dbReference type="InterPro" id="IPR053880">
    <property type="entry name" value="GPR180-like_N"/>
</dbReference>